<dbReference type="PANTHER" id="PTHR43431">
    <property type="entry name" value="OXIDOREDUCTASE, SHORT CHAIN DEHYDROGENASE/REDUCTASE FAMILY (AFU_ORTHOLOGUE AFUA_5G14000)"/>
    <property type="match status" value="1"/>
</dbReference>
<dbReference type="InterPro" id="IPR036291">
    <property type="entry name" value="NAD(P)-bd_dom_sf"/>
</dbReference>
<reference evidence="2" key="1">
    <citation type="submission" date="2016-09" db="EMBL/GenBank/DDBJ databases">
        <authorList>
            <person name="Jeantristanb JTB J.-T."/>
            <person name="Ricardo R."/>
        </authorList>
    </citation>
    <scope>NUCLEOTIDE SEQUENCE [LARGE SCALE GENOMIC DNA]</scope>
</reference>
<dbReference type="SUPFAM" id="SSF51735">
    <property type="entry name" value="NAD(P)-binding Rossmann-fold domains"/>
    <property type="match status" value="1"/>
</dbReference>
<gene>
    <name evidence="1" type="ORF">BQ2448_1426</name>
</gene>
<name>A0A238F840_9BASI</name>
<dbReference type="AlphaFoldDB" id="A0A238F840"/>
<organism evidence="1 2">
    <name type="scientific">Microbotryum intermedium</name>
    <dbReference type="NCBI Taxonomy" id="269621"/>
    <lineage>
        <taxon>Eukaryota</taxon>
        <taxon>Fungi</taxon>
        <taxon>Dikarya</taxon>
        <taxon>Basidiomycota</taxon>
        <taxon>Pucciniomycotina</taxon>
        <taxon>Microbotryomycetes</taxon>
        <taxon>Microbotryales</taxon>
        <taxon>Microbotryaceae</taxon>
        <taxon>Microbotryum</taxon>
    </lineage>
</organism>
<dbReference type="InterPro" id="IPR002347">
    <property type="entry name" value="SDR_fam"/>
</dbReference>
<keyword evidence="2" id="KW-1185">Reference proteome</keyword>
<dbReference type="STRING" id="269621.A0A238F840"/>
<dbReference type="PANTHER" id="PTHR43431:SF7">
    <property type="entry name" value="OXIDOREDUCTASE, SHORT CHAIN DEHYDROGENASE_REDUCTASE FAMILY (AFU_ORTHOLOGUE AFUA_5G14000)"/>
    <property type="match status" value="1"/>
</dbReference>
<dbReference type="Pfam" id="PF00106">
    <property type="entry name" value="adh_short"/>
    <property type="match status" value="1"/>
</dbReference>
<proteinExistence type="predicted"/>
<sequence length="300" mass="33405">MSPPQPILLVSGLGNGVGIGGACARLFSLDGYRIGLISRPRQDIEDLCQELKGKGGETKVFSVQIYDHENLERVFKEVRKEWPESRLKTAVWNTKRWSCFGWRRMKVLSFRMGREEESKVIEQYTHPCLSNNRSNIPFLDIKESDIRASTQINIISATAFAQHAVRMFLEAPSSKEKHDAVGGTLIITGATSATRGALGFGAFAAGKSGLRALSQSIAREFGPQGVHVTFVVVDGTIKTKATTRLFSNRHERSQDGKSWLDDETLALQPGSIARAYKYLNEQDPSAWTLEMDLRPAKEKF</sequence>
<evidence type="ECO:0000313" key="2">
    <source>
        <dbReference type="Proteomes" id="UP000198372"/>
    </source>
</evidence>
<evidence type="ECO:0000313" key="1">
    <source>
        <dbReference type="EMBL" id="SCV70032.1"/>
    </source>
</evidence>
<dbReference type="Gene3D" id="3.40.50.720">
    <property type="entry name" value="NAD(P)-binding Rossmann-like Domain"/>
    <property type="match status" value="1"/>
</dbReference>
<protein>
    <submittedName>
        <fullName evidence="1">BQ2448_1426 protein</fullName>
    </submittedName>
</protein>
<dbReference type="Pfam" id="PF13561">
    <property type="entry name" value="adh_short_C2"/>
    <property type="match status" value="1"/>
</dbReference>
<accession>A0A238F840</accession>
<dbReference type="Proteomes" id="UP000198372">
    <property type="component" value="Unassembled WGS sequence"/>
</dbReference>
<dbReference type="EMBL" id="FMSP01000005">
    <property type="protein sequence ID" value="SCV70032.1"/>
    <property type="molecule type" value="Genomic_DNA"/>
</dbReference>
<dbReference type="OrthoDB" id="5399006at2759"/>